<protein>
    <submittedName>
        <fullName evidence="1">Uncharacterized protein</fullName>
    </submittedName>
</protein>
<proteinExistence type="predicted"/>
<comment type="caution">
    <text evidence="1">The sequence shown here is derived from an EMBL/GenBank/DDBJ whole genome shotgun (WGS) entry which is preliminary data.</text>
</comment>
<dbReference type="EMBL" id="BART01023405">
    <property type="protein sequence ID" value="GAG92205.1"/>
    <property type="molecule type" value="Genomic_DNA"/>
</dbReference>
<feature type="non-terminal residue" evidence="1">
    <location>
        <position position="52"/>
    </location>
</feature>
<name>X1BAU8_9ZZZZ</name>
<gene>
    <name evidence="1" type="ORF">S01H4_42593</name>
</gene>
<reference evidence="1" key="1">
    <citation type="journal article" date="2014" name="Front. Microbiol.">
        <title>High frequency of phylogenetically diverse reductive dehalogenase-homologous genes in deep subseafloor sedimentary metagenomes.</title>
        <authorList>
            <person name="Kawai M."/>
            <person name="Futagami T."/>
            <person name="Toyoda A."/>
            <person name="Takaki Y."/>
            <person name="Nishi S."/>
            <person name="Hori S."/>
            <person name="Arai W."/>
            <person name="Tsubouchi T."/>
            <person name="Morono Y."/>
            <person name="Uchiyama I."/>
            <person name="Ito T."/>
            <person name="Fujiyama A."/>
            <person name="Inagaki F."/>
            <person name="Takami H."/>
        </authorList>
    </citation>
    <scope>NUCLEOTIDE SEQUENCE</scope>
    <source>
        <strain evidence="1">Expedition CK06-06</strain>
    </source>
</reference>
<dbReference type="AlphaFoldDB" id="X1BAU8"/>
<organism evidence="1">
    <name type="scientific">marine sediment metagenome</name>
    <dbReference type="NCBI Taxonomy" id="412755"/>
    <lineage>
        <taxon>unclassified sequences</taxon>
        <taxon>metagenomes</taxon>
        <taxon>ecological metagenomes</taxon>
    </lineage>
</organism>
<sequence length="52" mass="5892">MIAVPEIPRYGEGAPIVFDVSTWFVPMAEFHMKFDATKIGAVNIFHLWPGKE</sequence>
<evidence type="ECO:0000313" key="1">
    <source>
        <dbReference type="EMBL" id="GAG92205.1"/>
    </source>
</evidence>
<accession>X1BAU8</accession>